<evidence type="ECO:0000256" key="1">
    <source>
        <dbReference type="SAM" id="MobiDB-lite"/>
    </source>
</evidence>
<evidence type="ECO:0000313" key="3">
    <source>
        <dbReference type="Proteomes" id="UP001558652"/>
    </source>
</evidence>
<name>A0ABD0Y705_9HEMI</name>
<comment type="caution">
    <text evidence="2">The sequence shown here is derived from an EMBL/GenBank/DDBJ whole genome shotgun (WGS) entry which is preliminary data.</text>
</comment>
<accession>A0ABD0Y705</accession>
<evidence type="ECO:0000313" key="2">
    <source>
        <dbReference type="EMBL" id="KAL1123165.1"/>
    </source>
</evidence>
<reference evidence="2 3" key="1">
    <citation type="submission" date="2024-07" db="EMBL/GenBank/DDBJ databases">
        <title>Chromosome-level genome assembly of the water stick insect Ranatra chinensis (Heteroptera: Nepidae).</title>
        <authorList>
            <person name="Liu X."/>
        </authorList>
    </citation>
    <scope>NUCLEOTIDE SEQUENCE [LARGE SCALE GENOMIC DNA]</scope>
    <source>
        <strain evidence="2">Cailab_2021Rc</strain>
        <tissue evidence="2">Muscle</tissue>
    </source>
</reference>
<dbReference type="Proteomes" id="UP001558652">
    <property type="component" value="Unassembled WGS sequence"/>
</dbReference>
<organism evidence="2 3">
    <name type="scientific">Ranatra chinensis</name>
    <dbReference type="NCBI Taxonomy" id="642074"/>
    <lineage>
        <taxon>Eukaryota</taxon>
        <taxon>Metazoa</taxon>
        <taxon>Ecdysozoa</taxon>
        <taxon>Arthropoda</taxon>
        <taxon>Hexapoda</taxon>
        <taxon>Insecta</taxon>
        <taxon>Pterygota</taxon>
        <taxon>Neoptera</taxon>
        <taxon>Paraneoptera</taxon>
        <taxon>Hemiptera</taxon>
        <taxon>Heteroptera</taxon>
        <taxon>Panheteroptera</taxon>
        <taxon>Nepomorpha</taxon>
        <taxon>Nepidae</taxon>
        <taxon>Ranatrinae</taxon>
        <taxon>Ranatra</taxon>
    </lineage>
</organism>
<sequence>MASNRRNMFYQNKKQEATEIAWAWTDAVTANKTKWRSSFAGQQNGRLSPSDCQVYQPNPAATPQPKLFWTTNGDDNGAVRAGGHFRSDPEAGRLTLHPRGKLDHANPH</sequence>
<keyword evidence="3" id="KW-1185">Reference proteome</keyword>
<feature type="region of interest" description="Disordered" evidence="1">
    <location>
        <begin position="71"/>
        <end position="108"/>
    </location>
</feature>
<gene>
    <name evidence="2" type="ORF">AAG570_002252</name>
</gene>
<protein>
    <submittedName>
        <fullName evidence="2">Uncharacterized protein</fullName>
    </submittedName>
</protein>
<dbReference type="EMBL" id="JBFDAA010000012">
    <property type="protein sequence ID" value="KAL1123165.1"/>
    <property type="molecule type" value="Genomic_DNA"/>
</dbReference>
<proteinExistence type="predicted"/>
<dbReference type="AlphaFoldDB" id="A0ABD0Y705"/>